<dbReference type="InterPro" id="IPR008179">
    <property type="entry name" value="HisE"/>
</dbReference>
<organism evidence="11 12">
    <name type="scientific">Sediminitomix flava</name>
    <dbReference type="NCBI Taxonomy" id="379075"/>
    <lineage>
        <taxon>Bacteria</taxon>
        <taxon>Pseudomonadati</taxon>
        <taxon>Bacteroidota</taxon>
        <taxon>Cytophagia</taxon>
        <taxon>Cytophagales</taxon>
        <taxon>Flammeovirgaceae</taxon>
        <taxon>Sediminitomix</taxon>
    </lineage>
</organism>
<comment type="pathway">
    <text evidence="3 10">Amino-acid biosynthesis; L-histidine biosynthesis; L-histidine from 5-phospho-alpha-D-ribose 1-diphosphate: step 2/9.</text>
</comment>
<keyword evidence="4 10" id="KW-0963">Cytoplasm</keyword>
<dbReference type="NCBIfam" id="TIGR03188">
    <property type="entry name" value="histidine_hisI"/>
    <property type="match status" value="1"/>
</dbReference>
<dbReference type="InterPro" id="IPR021130">
    <property type="entry name" value="PRib-ATP_PPHydrolase-like"/>
</dbReference>
<dbReference type="GO" id="GO:0005737">
    <property type="term" value="C:cytoplasm"/>
    <property type="evidence" value="ECO:0007669"/>
    <property type="project" value="UniProtKB-SubCell"/>
</dbReference>
<comment type="caution">
    <text evidence="11">The sequence shown here is derived from an EMBL/GenBank/DDBJ whole genome shotgun (WGS) entry which is preliminary data.</text>
</comment>
<dbReference type="FunFam" id="1.10.287.1080:FF:000002">
    <property type="entry name" value="Histidine biosynthesis bifunctional protein HisIE"/>
    <property type="match status" value="1"/>
</dbReference>
<keyword evidence="8 10" id="KW-0067">ATP-binding</keyword>
<comment type="catalytic activity">
    <reaction evidence="1 10">
        <text>1-(5-phospho-beta-D-ribosyl)-ATP + H2O = 1-(5-phospho-beta-D-ribosyl)-5'-AMP + diphosphate + H(+)</text>
        <dbReference type="Rhea" id="RHEA:22828"/>
        <dbReference type="ChEBI" id="CHEBI:15377"/>
        <dbReference type="ChEBI" id="CHEBI:15378"/>
        <dbReference type="ChEBI" id="CHEBI:33019"/>
        <dbReference type="ChEBI" id="CHEBI:59457"/>
        <dbReference type="ChEBI" id="CHEBI:73183"/>
        <dbReference type="EC" id="3.6.1.31"/>
    </reaction>
</comment>
<evidence type="ECO:0000256" key="10">
    <source>
        <dbReference type="HAMAP-Rule" id="MF_01020"/>
    </source>
</evidence>
<keyword evidence="7 10" id="KW-0378">Hydrolase</keyword>
<evidence type="ECO:0000256" key="4">
    <source>
        <dbReference type="ARBA" id="ARBA00022490"/>
    </source>
</evidence>
<dbReference type="OrthoDB" id="9795769at2"/>
<keyword evidence="12" id="KW-1185">Reference proteome</keyword>
<evidence type="ECO:0000256" key="3">
    <source>
        <dbReference type="ARBA" id="ARBA00005204"/>
    </source>
</evidence>
<evidence type="ECO:0000256" key="7">
    <source>
        <dbReference type="ARBA" id="ARBA00022801"/>
    </source>
</evidence>
<sequence length="180" mass="20235">MMEKNFAFSAQEGFRGAILQNYKTKQLLGIIYIAIDSLEELTLGQDIPVSANEKGKLIKIHHHNSQDSILLEVDSTSESTFEKEVNEKAGFIDYLSEIIADRKKADPSSSYTSSLFAKGINKVAQKVGEEAVEIVIEAKDDNKDLFMGEAADLLYHYLVLLEAKDYKLHEVIEVLEARHK</sequence>
<dbReference type="HAMAP" id="MF_01020">
    <property type="entry name" value="HisE"/>
    <property type="match status" value="1"/>
</dbReference>
<dbReference type="CDD" id="cd11534">
    <property type="entry name" value="NTP-PPase_HisIE_like"/>
    <property type="match status" value="1"/>
</dbReference>
<evidence type="ECO:0000256" key="1">
    <source>
        <dbReference type="ARBA" id="ARBA00001460"/>
    </source>
</evidence>
<evidence type="ECO:0000256" key="9">
    <source>
        <dbReference type="ARBA" id="ARBA00023102"/>
    </source>
</evidence>
<dbReference type="Pfam" id="PF01503">
    <property type="entry name" value="PRA-PH"/>
    <property type="match status" value="1"/>
</dbReference>
<dbReference type="PANTHER" id="PTHR42945:SF9">
    <property type="entry name" value="HISTIDINE BIOSYNTHESIS BIFUNCTIONAL PROTEIN HISIE"/>
    <property type="match status" value="1"/>
</dbReference>
<dbReference type="EC" id="3.6.1.31" evidence="10"/>
<dbReference type="PANTHER" id="PTHR42945">
    <property type="entry name" value="HISTIDINE BIOSYNTHESIS BIFUNCTIONAL PROTEIN"/>
    <property type="match status" value="1"/>
</dbReference>
<accession>A0A315Z8U2</accession>
<keyword evidence="9 10" id="KW-0368">Histidine biosynthesis</keyword>
<dbReference type="UniPathway" id="UPA00031">
    <property type="reaction ID" value="UER00007"/>
</dbReference>
<dbReference type="AlphaFoldDB" id="A0A315Z8U2"/>
<dbReference type="SUPFAM" id="SSF101386">
    <property type="entry name" value="all-alpha NTP pyrophosphatases"/>
    <property type="match status" value="1"/>
</dbReference>
<dbReference type="Gene3D" id="1.10.287.1080">
    <property type="entry name" value="MazG-like"/>
    <property type="match status" value="1"/>
</dbReference>
<reference evidence="11 12" key="1">
    <citation type="submission" date="2018-03" db="EMBL/GenBank/DDBJ databases">
        <title>Genomic Encyclopedia of Archaeal and Bacterial Type Strains, Phase II (KMG-II): from individual species to whole genera.</title>
        <authorList>
            <person name="Goeker M."/>
        </authorList>
    </citation>
    <scope>NUCLEOTIDE SEQUENCE [LARGE SCALE GENOMIC DNA]</scope>
    <source>
        <strain evidence="11 12">DSM 28229</strain>
    </source>
</reference>
<keyword evidence="5 10" id="KW-0028">Amino-acid biosynthesis</keyword>
<dbReference type="EMBL" id="QGDO01000003">
    <property type="protein sequence ID" value="PWJ41985.1"/>
    <property type="molecule type" value="Genomic_DNA"/>
</dbReference>
<gene>
    <name evidence="10" type="primary">hisE</name>
    <name evidence="11" type="ORF">BC781_103235</name>
</gene>
<evidence type="ECO:0000256" key="5">
    <source>
        <dbReference type="ARBA" id="ARBA00022605"/>
    </source>
</evidence>
<comment type="subcellular location">
    <subcellularLocation>
        <location evidence="2 10">Cytoplasm</location>
    </subcellularLocation>
</comment>
<name>A0A315Z8U2_SEDFL</name>
<protein>
    <recommendedName>
        <fullName evidence="10">Phosphoribosyl-ATP pyrophosphatase</fullName>
        <shortName evidence="10">PRA-PH</shortName>
        <ecNumber evidence="10">3.6.1.31</ecNumber>
    </recommendedName>
</protein>
<evidence type="ECO:0000313" key="12">
    <source>
        <dbReference type="Proteomes" id="UP000245535"/>
    </source>
</evidence>
<dbReference type="Proteomes" id="UP000245535">
    <property type="component" value="Unassembled WGS sequence"/>
</dbReference>
<dbReference type="GO" id="GO:0005524">
    <property type="term" value="F:ATP binding"/>
    <property type="evidence" value="ECO:0007669"/>
    <property type="project" value="UniProtKB-KW"/>
</dbReference>
<evidence type="ECO:0000256" key="2">
    <source>
        <dbReference type="ARBA" id="ARBA00004496"/>
    </source>
</evidence>
<evidence type="ECO:0000313" key="11">
    <source>
        <dbReference type="EMBL" id="PWJ41985.1"/>
    </source>
</evidence>
<proteinExistence type="inferred from homology"/>
<dbReference type="GO" id="GO:0004636">
    <property type="term" value="F:phosphoribosyl-ATP diphosphatase activity"/>
    <property type="evidence" value="ECO:0007669"/>
    <property type="project" value="UniProtKB-UniRule"/>
</dbReference>
<evidence type="ECO:0000256" key="6">
    <source>
        <dbReference type="ARBA" id="ARBA00022741"/>
    </source>
</evidence>
<evidence type="ECO:0000256" key="8">
    <source>
        <dbReference type="ARBA" id="ARBA00022840"/>
    </source>
</evidence>
<keyword evidence="6 10" id="KW-0547">Nucleotide-binding</keyword>
<comment type="similarity">
    <text evidence="10">Belongs to the PRA-PH family.</text>
</comment>
<dbReference type="GO" id="GO:0000105">
    <property type="term" value="P:L-histidine biosynthetic process"/>
    <property type="evidence" value="ECO:0007669"/>
    <property type="project" value="UniProtKB-UniRule"/>
</dbReference>